<proteinExistence type="predicted"/>
<evidence type="ECO:0000256" key="1">
    <source>
        <dbReference type="SAM" id="MobiDB-lite"/>
    </source>
</evidence>
<evidence type="ECO:0000313" key="3">
    <source>
        <dbReference type="RefSeq" id="XP_046587240.1"/>
    </source>
</evidence>
<name>A0ABM3FGV3_NEOLC</name>
<dbReference type="Proteomes" id="UP000829291">
    <property type="component" value="Chromosome 2"/>
</dbReference>
<gene>
    <name evidence="3" type="primary">LOC107222513</name>
</gene>
<dbReference type="RefSeq" id="XP_046587240.1">
    <property type="nucleotide sequence ID" value="XM_046731284.1"/>
</dbReference>
<feature type="compositionally biased region" description="Polar residues" evidence="1">
    <location>
        <begin position="448"/>
        <end position="465"/>
    </location>
</feature>
<organism evidence="2 3">
    <name type="scientific">Neodiprion lecontei</name>
    <name type="common">Redheaded pine sawfly</name>
    <dbReference type="NCBI Taxonomy" id="441921"/>
    <lineage>
        <taxon>Eukaryota</taxon>
        <taxon>Metazoa</taxon>
        <taxon>Ecdysozoa</taxon>
        <taxon>Arthropoda</taxon>
        <taxon>Hexapoda</taxon>
        <taxon>Insecta</taxon>
        <taxon>Pterygota</taxon>
        <taxon>Neoptera</taxon>
        <taxon>Endopterygota</taxon>
        <taxon>Hymenoptera</taxon>
        <taxon>Tenthredinoidea</taxon>
        <taxon>Diprionidae</taxon>
        <taxon>Diprioninae</taxon>
        <taxon>Neodiprion</taxon>
    </lineage>
</organism>
<evidence type="ECO:0000313" key="2">
    <source>
        <dbReference type="Proteomes" id="UP000829291"/>
    </source>
</evidence>
<accession>A0ABM3FGV3</accession>
<protein>
    <submittedName>
        <fullName evidence="3">Uncharacterized protein LOC107222513 isoform X1</fullName>
    </submittedName>
</protein>
<keyword evidence="2" id="KW-1185">Reference proteome</keyword>
<reference evidence="3" key="1">
    <citation type="submission" date="2025-08" db="UniProtKB">
        <authorList>
            <consortium name="RefSeq"/>
        </authorList>
    </citation>
    <scope>IDENTIFICATION</scope>
    <source>
        <tissue evidence="3">Thorax and Abdomen</tissue>
    </source>
</reference>
<sequence length="577" mass="65932">MKNLTIKFKSEIAKVTKVTKSDLLPALLVDNFICGRSKGEKKRLVELIDFFDGADDEWIAIFKPELVESLRWVSLLVINLISHGFTAEQKKQDFTKTLPRPNSLMDKMMKKYSYPKSEVTAGVGYGHHLHPLYYQGEKEMMYPCAVECGEWEAMDSGESINEASSNVDMVTTHPDMSAIDITTPKSRTYKDISFLRPKKYNSATSSATFSTDSASSKPDMYSDFGIRDSKGAGIQILPQKVKSGYNEDDAEDTKIPNDGSLYEKYRDSLLSRFNSGLPETGNGGSKENEYYDPMAETMGYNPPSFDDADDEDVRGGRLYRPKDYNDFLHPKREMIEEKYVKHDVREERLEDVRTNSFGVPGGGDDYSWDSNPGLREPTKYVDDYAAPQIHKGNLEQGRKRHPYRGGYLRSNYFNYGTNGKPIYGHKQQQKKNPTVGRRPPSYGRQRKYPSTSWIGRSLGSSSQKTQYRDAYQRRPNSYHPYSSRPVYSARGRFGSGGIQVVQPPQRPPTHSYQQQRYPDHNIKGFANSPYAVGHRVTYKRHIPQKNGFTKIIKRYKSFVNHMPKKYVISGEPYQLGR</sequence>
<dbReference type="GeneID" id="107222513"/>
<feature type="region of interest" description="Disordered" evidence="1">
    <location>
        <begin position="419"/>
        <end position="466"/>
    </location>
</feature>